<accession>A0A8S2YUA5</accession>
<evidence type="ECO:0000313" key="2">
    <source>
        <dbReference type="EMBL" id="CAF4584498.1"/>
    </source>
</evidence>
<feature type="region of interest" description="Disordered" evidence="1">
    <location>
        <begin position="319"/>
        <end position="384"/>
    </location>
</feature>
<dbReference type="Proteomes" id="UP000681967">
    <property type="component" value="Unassembled WGS sequence"/>
</dbReference>
<dbReference type="AlphaFoldDB" id="A0A8S2YUA5"/>
<feature type="compositionally biased region" description="Low complexity" evidence="1">
    <location>
        <begin position="345"/>
        <end position="366"/>
    </location>
</feature>
<evidence type="ECO:0000313" key="3">
    <source>
        <dbReference type="EMBL" id="CAF4781830.1"/>
    </source>
</evidence>
<feature type="region of interest" description="Disordered" evidence="1">
    <location>
        <begin position="398"/>
        <end position="422"/>
    </location>
</feature>
<feature type="compositionally biased region" description="Polar residues" evidence="1">
    <location>
        <begin position="319"/>
        <end position="339"/>
    </location>
</feature>
<dbReference type="EMBL" id="CAJOBH010094865">
    <property type="protein sequence ID" value="CAF4584498.1"/>
    <property type="molecule type" value="Genomic_DNA"/>
</dbReference>
<sequence length="529" mass="58170">RQLGELDVITERLKARLHSGSDTASKAKQPPSTMITNRCQSVPPPLTMSPLNLALNTNSARSDIDTTRSTTTTIQTDLSEHFPVSLSGRPLMSNGLNVSDVLSSHNDKLRRAQELMTKANQLLETSKEFFNKAPAPTATSLLTTVEKRPSPPTSPPSTSLSTTVEARTSSPPLPALPNFNSTNEFRIAEGSPHTASKTTKHINESYEEQHQNDSIALPDEEGNDHDRINPSNGLPPTNHRVMTPATVTQSLLPPPPPPPILDVDETSTHREEQNGIDIEQSYPSHKTMPFHIDSQEMNSERLNDNLSPKSDVRRNIFSTESTNDNQQQPLPRKISSSSADQHKTSPSIERQSLSSSSSSSSSSRSTSPERPTQIQESFTSDTSVIGKNWLEQQRKHDANAHKVLPSTRNDHSNTKQLSSRSPHLAFIDRGLPNSFQNMRELDESLKHVSRVVSTTNISLATTTSSRSSSSNDVMKTIYERIRARPARELLPGKSPLCNGLLQSSNSTAENMARIEKIQKAKPTTIPSSN</sequence>
<evidence type="ECO:0000313" key="4">
    <source>
        <dbReference type="Proteomes" id="UP000681967"/>
    </source>
</evidence>
<feature type="region of interest" description="Disordered" evidence="1">
    <location>
        <begin position="206"/>
        <end position="289"/>
    </location>
</feature>
<comment type="caution">
    <text evidence="2">The sequence shown here is derived from an EMBL/GenBank/DDBJ whole genome shotgun (WGS) entry which is preliminary data.</text>
</comment>
<feature type="non-terminal residue" evidence="2">
    <location>
        <position position="1"/>
    </location>
</feature>
<gene>
    <name evidence="2" type="ORF">BYL167_LOCUS39448</name>
    <name evidence="3" type="ORF">SMN809_LOCUS46380</name>
</gene>
<dbReference type="EMBL" id="CAJOBI010144178">
    <property type="protein sequence ID" value="CAF4781830.1"/>
    <property type="molecule type" value="Genomic_DNA"/>
</dbReference>
<proteinExistence type="predicted"/>
<evidence type="ECO:0000256" key="1">
    <source>
        <dbReference type="SAM" id="MobiDB-lite"/>
    </source>
</evidence>
<reference evidence="2" key="1">
    <citation type="submission" date="2021-02" db="EMBL/GenBank/DDBJ databases">
        <authorList>
            <person name="Nowell W R."/>
        </authorList>
    </citation>
    <scope>NUCLEOTIDE SEQUENCE</scope>
</reference>
<feature type="compositionally biased region" description="Polar residues" evidence="1">
    <location>
        <begin position="368"/>
        <end position="384"/>
    </location>
</feature>
<organism evidence="2 4">
    <name type="scientific">Rotaria magnacalcarata</name>
    <dbReference type="NCBI Taxonomy" id="392030"/>
    <lineage>
        <taxon>Eukaryota</taxon>
        <taxon>Metazoa</taxon>
        <taxon>Spiralia</taxon>
        <taxon>Gnathifera</taxon>
        <taxon>Rotifera</taxon>
        <taxon>Eurotatoria</taxon>
        <taxon>Bdelloidea</taxon>
        <taxon>Philodinida</taxon>
        <taxon>Philodinidae</taxon>
        <taxon>Rotaria</taxon>
    </lineage>
</organism>
<name>A0A8S2YUA5_9BILA</name>
<protein>
    <submittedName>
        <fullName evidence="2">Uncharacterized protein</fullName>
    </submittedName>
</protein>
<dbReference type="Proteomes" id="UP000676336">
    <property type="component" value="Unassembled WGS sequence"/>
</dbReference>
<feature type="region of interest" description="Disordered" evidence="1">
    <location>
        <begin position="141"/>
        <end position="180"/>
    </location>
</feature>